<dbReference type="Proteomes" id="UP000600918">
    <property type="component" value="Unassembled WGS sequence"/>
</dbReference>
<evidence type="ECO:0000313" key="2">
    <source>
        <dbReference type="Proteomes" id="UP000600918"/>
    </source>
</evidence>
<proteinExistence type="predicted"/>
<evidence type="ECO:0000313" key="1">
    <source>
        <dbReference type="EMBL" id="KAF7439292.1"/>
    </source>
</evidence>
<protein>
    <submittedName>
        <fullName evidence="1">Uncharacterized protein</fullName>
    </submittedName>
</protein>
<accession>A0A834UHT1</accession>
<dbReference type="EMBL" id="JACSDY010000001">
    <property type="protein sequence ID" value="KAF7439292.1"/>
    <property type="molecule type" value="Genomic_DNA"/>
</dbReference>
<name>A0A834UHT1_VESPE</name>
<comment type="caution">
    <text evidence="1">The sequence shown here is derived from an EMBL/GenBank/DDBJ whole genome shotgun (WGS) entry which is preliminary data.</text>
</comment>
<reference evidence="1" key="1">
    <citation type="journal article" date="2020" name="G3 (Bethesda)">
        <title>High-Quality Assemblies for Three Invasive Social Wasps from the &lt;i&gt;Vespula&lt;/i&gt; Genus.</title>
        <authorList>
            <person name="Harrop T.W.R."/>
            <person name="Guhlin J."/>
            <person name="McLaughlin G.M."/>
            <person name="Permina E."/>
            <person name="Stockwell P."/>
            <person name="Gilligan J."/>
            <person name="Le Lec M.F."/>
            <person name="Gruber M.A.M."/>
            <person name="Quinn O."/>
            <person name="Lovegrove M."/>
            <person name="Duncan E.J."/>
            <person name="Remnant E.J."/>
            <person name="Van Eeckhoven J."/>
            <person name="Graham B."/>
            <person name="Knapp R.A."/>
            <person name="Langford K.W."/>
            <person name="Kronenberg Z."/>
            <person name="Press M.O."/>
            <person name="Eacker S.M."/>
            <person name="Wilson-Rankin E.E."/>
            <person name="Purcell J."/>
            <person name="Lester P.J."/>
            <person name="Dearden P.K."/>
        </authorList>
    </citation>
    <scope>NUCLEOTIDE SEQUENCE</scope>
    <source>
        <strain evidence="1">Volc-1</strain>
    </source>
</reference>
<sequence>MEKLNECSHGQLLLEGGEAGTTTSEGLANLCKVLSSRAAGSRRGSRRMYFVPDENMCTYIHLKTLIKLYLELPITEVLEIKLTTREERPSQYCPLAL</sequence>
<gene>
    <name evidence="1" type="ORF">H0235_001683</name>
</gene>
<keyword evidence="2" id="KW-1185">Reference proteome</keyword>
<dbReference type="AlphaFoldDB" id="A0A834UHT1"/>
<organism evidence="1 2">
    <name type="scientific">Vespula pensylvanica</name>
    <name type="common">Western yellow jacket</name>
    <name type="synonym">Wasp</name>
    <dbReference type="NCBI Taxonomy" id="30213"/>
    <lineage>
        <taxon>Eukaryota</taxon>
        <taxon>Metazoa</taxon>
        <taxon>Ecdysozoa</taxon>
        <taxon>Arthropoda</taxon>
        <taxon>Hexapoda</taxon>
        <taxon>Insecta</taxon>
        <taxon>Pterygota</taxon>
        <taxon>Neoptera</taxon>
        <taxon>Endopterygota</taxon>
        <taxon>Hymenoptera</taxon>
        <taxon>Apocrita</taxon>
        <taxon>Aculeata</taxon>
        <taxon>Vespoidea</taxon>
        <taxon>Vespidae</taxon>
        <taxon>Vespinae</taxon>
        <taxon>Vespula</taxon>
    </lineage>
</organism>